<accession>A0A3E2VVY1</accession>
<dbReference type="RefSeq" id="WP_117443375.1">
    <property type="nucleotide sequence ID" value="NZ_JAJFEN010000005.1"/>
</dbReference>
<evidence type="ECO:0000256" key="5">
    <source>
        <dbReference type="ARBA" id="ARBA00022605"/>
    </source>
</evidence>
<dbReference type="GO" id="GO:0004640">
    <property type="term" value="F:phosphoribosylanthranilate isomerase activity"/>
    <property type="evidence" value="ECO:0007669"/>
    <property type="project" value="UniProtKB-UniRule"/>
</dbReference>
<dbReference type="AlphaFoldDB" id="A0A3E2VVY1"/>
<dbReference type="Pfam" id="PF00697">
    <property type="entry name" value="PRAI"/>
    <property type="match status" value="1"/>
</dbReference>
<dbReference type="Proteomes" id="UP000260025">
    <property type="component" value="Unassembled WGS sequence"/>
</dbReference>
<evidence type="ECO:0000259" key="10">
    <source>
        <dbReference type="Pfam" id="PF00697"/>
    </source>
</evidence>
<keyword evidence="7 9" id="KW-0057">Aromatic amino acid biosynthesis</keyword>
<gene>
    <name evidence="9" type="primary">trpF</name>
    <name evidence="11" type="ORF">DXA38_12025</name>
</gene>
<comment type="catalytic activity">
    <reaction evidence="1 9">
        <text>N-(5-phospho-beta-D-ribosyl)anthranilate = 1-(2-carboxyphenylamino)-1-deoxy-D-ribulose 5-phosphate</text>
        <dbReference type="Rhea" id="RHEA:21540"/>
        <dbReference type="ChEBI" id="CHEBI:18277"/>
        <dbReference type="ChEBI" id="CHEBI:58613"/>
        <dbReference type="EC" id="5.3.1.24"/>
    </reaction>
</comment>
<evidence type="ECO:0000256" key="6">
    <source>
        <dbReference type="ARBA" id="ARBA00022822"/>
    </source>
</evidence>
<dbReference type="EC" id="5.3.1.24" evidence="3 9"/>
<keyword evidence="8 9" id="KW-0413">Isomerase</keyword>
<dbReference type="SUPFAM" id="SSF51366">
    <property type="entry name" value="Ribulose-phoshate binding barrel"/>
    <property type="match status" value="1"/>
</dbReference>
<dbReference type="UniPathway" id="UPA00035">
    <property type="reaction ID" value="UER00042"/>
</dbReference>
<evidence type="ECO:0000256" key="7">
    <source>
        <dbReference type="ARBA" id="ARBA00023141"/>
    </source>
</evidence>
<name>A0A3E2VVY1_CLOIN</name>
<dbReference type="HAMAP" id="MF_00135">
    <property type="entry name" value="PRAI"/>
    <property type="match status" value="1"/>
</dbReference>
<keyword evidence="5 9" id="KW-0028">Amino-acid biosynthesis</keyword>
<dbReference type="CDD" id="cd00405">
    <property type="entry name" value="PRAI"/>
    <property type="match status" value="1"/>
</dbReference>
<evidence type="ECO:0000313" key="11">
    <source>
        <dbReference type="EMBL" id="RGC15015.1"/>
    </source>
</evidence>
<dbReference type="GO" id="GO:0000162">
    <property type="term" value="P:L-tryptophan biosynthetic process"/>
    <property type="evidence" value="ECO:0007669"/>
    <property type="project" value="UniProtKB-UniRule"/>
</dbReference>
<dbReference type="EMBL" id="QVEV01000016">
    <property type="protein sequence ID" value="RGC15015.1"/>
    <property type="molecule type" value="Genomic_DNA"/>
</dbReference>
<dbReference type="InterPro" id="IPR001240">
    <property type="entry name" value="PRAI_dom"/>
</dbReference>
<evidence type="ECO:0000256" key="1">
    <source>
        <dbReference type="ARBA" id="ARBA00001164"/>
    </source>
</evidence>
<reference evidence="11 12" key="1">
    <citation type="submission" date="2018-08" db="EMBL/GenBank/DDBJ databases">
        <title>A genome reference for cultivated species of the human gut microbiota.</title>
        <authorList>
            <person name="Zou Y."/>
            <person name="Xue W."/>
            <person name="Luo G."/>
        </authorList>
    </citation>
    <scope>NUCLEOTIDE SEQUENCE [LARGE SCALE GENOMIC DNA]</scope>
    <source>
        <strain evidence="11 12">OF01-2LB</strain>
    </source>
</reference>
<dbReference type="InterPro" id="IPR013785">
    <property type="entry name" value="Aldolase_TIM"/>
</dbReference>
<evidence type="ECO:0000256" key="2">
    <source>
        <dbReference type="ARBA" id="ARBA00004664"/>
    </source>
</evidence>
<feature type="domain" description="N-(5'phosphoribosyl) anthranilate isomerase (PRAI)" evidence="10">
    <location>
        <begin position="5"/>
        <end position="197"/>
    </location>
</feature>
<sequence>MAVVKLCGLRSEEDAVLMNEVQPDYVGFVFAPGKHQISAATAIRLSSILKYSRLVGVFVNEQPDVIAQIAKQTGLDVIQLHGDESDKDIEQLKKSCRCEIWKAVRIHQLEDMDAAWFPHADRLLVDSYVQGLRGGSGKRIAMDVLQKLDVSRLIIAGGIGMDTVEEILALQPYGIDVSTALETDGRKDKEKVRSFMKQIKEIRKAQECAL</sequence>
<dbReference type="PANTHER" id="PTHR42894">
    <property type="entry name" value="N-(5'-PHOSPHORIBOSYL)ANTHRANILATE ISOMERASE"/>
    <property type="match status" value="1"/>
</dbReference>
<comment type="caution">
    <text evidence="11">The sequence shown here is derived from an EMBL/GenBank/DDBJ whole genome shotgun (WGS) entry which is preliminary data.</text>
</comment>
<dbReference type="Gene3D" id="3.20.20.70">
    <property type="entry name" value="Aldolase class I"/>
    <property type="match status" value="1"/>
</dbReference>
<comment type="similarity">
    <text evidence="9">Belongs to the TrpF family.</text>
</comment>
<evidence type="ECO:0000256" key="3">
    <source>
        <dbReference type="ARBA" id="ARBA00012572"/>
    </source>
</evidence>
<keyword evidence="6 9" id="KW-0822">Tryptophan biosynthesis</keyword>
<dbReference type="InterPro" id="IPR011060">
    <property type="entry name" value="RibuloseP-bd_barrel"/>
</dbReference>
<evidence type="ECO:0000313" key="12">
    <source>
        <dbReference type="Proteomes" id="UP000260025"/>
    </source>
</evidence>
<evidence type="ECO:0000256" key="8">
    <source>
        <dbReference type="ARBA" id="ARBA00023235"/>
    </source>
</evidence>
<protein>
    <recommendedName>
        <fullName evidence="4 9">N-(5'-phosphoribosyl)anthranilate isomerase</fullName>
        <shortName evidence="9">PRAI</shortName>
        <ecNumber evidence="3 9">5.3.1.24</ecNumber>
    </recommendedName>
</protein>
<evidence type="ECO:0000256" key="9">
    <source>
        <dbReference type="HAMAP-Rule" id="MF_00135"/>
    </source>
</evidence>
<dbReference type="OrthoDB" id="9786954at2"/>
<proteinExistence type="inferred from homology"/>
<dbReference type="PANTHER" id="PTHR42894:SF1">
    <property type="entry name" value="N-(5'-PHOSPHORIBOSYL)ANTHRANILATE ISOMERASE"/>
    <property type="match status" value="1"/>
</dbReference>
<organism evidence="11 12">
    <name type="scientific">Clostridium innocuum</name>
    <dbReference type="NCBI Taxonomy" id="1522"/>
    <lineage>
        <taxon>Bacteria</taxon>
        <taxon>Bacillati</taxon>
        <taxon>Bacillota</taxon>
        <taxon>Clostridia</taxon>
        <taxon>Eubacteriales</taxon>
        <taxon>Clostridiaceae</taxon>
        <taxon>Clostridium</taxon>
    </lineage>
</organism>
<dbReference type="InterPro" id="IPR044643">
    <property type="entry name" value="TrpF_fam"/>
</dbReference>
<evidence type="ECO:0000256" key="4">
    <source>
        <dbReference type="ARBA" id="ARBA00022272"/>
    </source>
</evidence>
<comment type="pathway">
    <text evidence="2 9">Amino-acid biosynthesis; L-tryptophan biosynthesis; L-tryptophan from chorismate: step 3/5.</text>
</comment>